<feature type="domain" description="SHSP" evidence="5">
    <location>
        <begin position="239"/>
        <end position="359"/>
    </location>
</feature>
<evidence type="ECO:0000256" key="4">
    <source>
        <dbReference type="SAM" id="MobiDB-lite"/>
    </source>
</evidence>
<dbReference type="InterPro" id="IPR002068">
    <property type="entry name" value="A-crystallin/Hsp20_dom"/>
</dbReference>
<proteinExistence type="inferred from homology"/>
<dbReference type="PROSITE" id="PS01031">
    <property type="entry name" value="SHSP"/>
    <property type="match status" value="1"/>
</dbReference>
<reference evidence="6 7" key="1">
    <citation type="submission" date="2018-02" db="EMBL/GenBank/DDBJ databases">
        <title>The genomes of Aspergillus section Nigri reveals drivers in fungal speciation.</title>
        <authorList>
            <consortium name="DOE Joint Genome Institute"/>
            <person name="Vesth T.C."/>
            <person name="Nybo J."/>
            <person name="Theobald S."/>
            <person name="Brandl J."/>
            <person name="Frisvad J.C."/>
            <person name="Nielsen K.F."/>
            <person name="Lyhne E.K."/>
            <person name="Kogle M.E."/>
            <person name="Kuo A."/>
            <person name="Riley R."/>
            <person name="Clum A."/>
            <person name="Nolan M."/>
            <person name="Lipzen A."/>
            <person name="Salamov A."/>
            <person name="Henrissat B."/>
            <person name="Wiebenga A."/>
            <person name="De vries R.P."/>
            <person name="Grigoriev I.V."/>
            <person name="Mortensen U.H."/>
            <person name="Andersen M.R."/>
            <person name="Baker S.E."/>
        </authorList>
    </citation>
    <scope>NUCLEOTIDE SEQUENCE [LARGE SCALE GENOMIC DNA]</scope>
    <source>
        <strain evidence="6 7">CBS 707.79</strain>
    </source>
</reference>
<evidence type="ECO:0000313" key="7">
    <source>
        <dbReference type="Proteomes" id="UP000247810"/>
    </source>
</evidence>
<dbReference type="VEuPathDB" id="FungiDB:BO71DRAFT_428432"/>
<dbReference type="AlphaFoldDB" id="A0A319DFU9"/>
<dbReference type="EMBL" id="KZ825843">
    <property type="protein sequence ID" value="PYH96064.1"/>
    <property type="molecule type" value="Genomic_DNA"/>
</dbReference>
<feature type="region of interest" description="Disordered" evidence="4">
    <location>
        <begin position="31"/>
        <end position="114"/>
    </location>
</feature>
<evidence type="ECO:0000256" key="3">
    <source>
        <dbReference type="RuleBase" id="RU003616"/>
    </source>
</evidence>
<keyword evidence="1" id="KW-0346">Stress response</keyword>
<dbReference type="Pfam" id="PF00011">
    <property type="entry name" value="HSP20"/>
    <property type="match status" value="1"/>
</dbReference>
<sequence>MASIRQLNQAGPFWDFVSNMEEQGFAHPFFPDINHNHMPGDETDQSGPGGFPFGGQFAHRGRHGHHHHRRRHHEPVTEDDEETAQEETNDDDEGSSSSDDNDDNDAPRGSSPRRDTAVLMLRKWVVVDAVVTDVVAMASDLAAAQEAQEDPVVNSAILLSSDLGVDLTTDLVPTDLDLTVGLDITDLDITDLDPPALGLTASDRTAISALTGFKHGGRGKHHRGFGPWGHVGSHDHKHHKGDFFHPEVDVFDTPEVFVVHASLPGAKKDAVEVQWDPKKFELNISGVIERPGGEELLKTLALDERRIGTFDRKVRLGSVAQPVEINVDGITAEMENGILSVKLPKVESDVVMVTKVDIQ</sequence>
<dbReference type="InterPro" id="IPR031107">
    <property type="entry name" value="Small_HSP"/>
</dbReference>
<dbReference type="SUPFAM" id="SSF49764">
    <property type="entry name" value="HSP20-like chaperones"/>
    <property type="match status" value="1"/>
</dbReference>
<accession>A0A319DFU9</accession>
<evidence type="ECO:0000256" key="2">
    <source>
        <dbReference type="PROSITE-ProRule" id="PRU00285"/>
    </source>
</evidence>
<gene>
    <name evidence="6" type="ORF">BO71DRAFT_428432</name>
</gene>
<organism evidence="6 7">
    <name type="scientific">Aspergillus ellipticus CBS 707.79</name>
    <dbReference type="NCBI Taxonomy" id="1448320"/>
    <lineage>
        <taxon>Eukaryota</taxon>
        <taxon>Fungi</taxon>
        <taxon>Dikarya</taxon>
        <taxon>Ascomycota</taxon>
        <taxon>Pezizomycotina</taxon>
        <taxon>Eurotiomycetes</taxon>
        <taxon>Eurotiomycetidae</taxon>
        <taxon>Eurotiales</taxon>
        <taxon>Aspergillaceae</taxon>
        <taxon>Aspergillus</taxon>
        <taxon>Aspergillus subgen. Circumdati</taxon>
    </lineage>
</organism>
<feature type="compositionally biased region" description="Basic residues" evidence="4">
    <location>
        <begin position="59"/>
        <end position="73"/>
    </location>
</feature>
<dbReference type="CDD" id="cd06464">
    <property type="entry name" value="ACD_sHsps-like"/>
    <property type="match status" value="1"/>
</dbReference>
<evidence type="ECO:0000313" key="6">
    <source>
        <dbReference type="EMBL" id="PYH96064.1"/>
    </source>
</evidence>
<evidence type="ECO:0000256" key="1">
    <source>
        <dbReference type="ARBA" id="ARBA00023016"/>
    </source>
</evidence>
<feature type="compositionally biased region" description="Acidic residues" evidence="4">
    <location>
        <begin position="77"/>
        <end position="104"/>
    </location>
</feature>
<protein>
    <submittedName>
        <fullName evidence="6">HSP20-like chaperone</fullName>
    </submittedName>
</protein>
<comment type="similarity">
    <text evidence="2 3">Belongs to the small heat shock protein (HSP20) family.</text>
</comment>
<dbReference type="STRING" id="1448320.A0A319DFU9"/>
<keyword evidence="7" id="KW-1185">Reference proteome</keyword>
<dbReference type="PANTHER" id="PTHR11527">
    <property type="entry name" value="HEAT-SHOCK PROTEIN 20 FAMILY MEMBER"/>
    <property type="match status" value="1"/>
</dbReference>
<evidence type="ECO:0000259" key="5">
    <source>
        <dbReference type="PROSITE" id="PS01031"/>
    </source>
</evidence>
<name>A0A319DFU9_9EURO</name>
<dbReference type="Proteomes" id="UP000247810">
    <property type="component" value="Unassembled WGS sequence"/>
</dbReference>
<dbReference type="Gene3D" id="2.60.40.790">
    <property type="match status" value="1"/>
</dbReference>
<dbReference type="OrthoDB" id="5511210at2759"/>
<dbReference type="InterPro" id="IPR008978">
    <property type="entry name" value="HSP20-like_chaperone"/>
</dbReference>